<protein>
    <submittedName>
        <fullName evidence="1">Uncharacterized protein</fullName>
    </submittedName>
</protein>
<comment type="caution">
    <text evidence="1">The sequence shown here is derived from an EMBL/GenBank/DDBJ whole genome shotgun (WGS) entry which is preliminary data.</text>
</comment>
<name>A0ACC4CKT7_POPAL</name>
<evidence type="ECO:0000313" key="2">
    <source>
        <dbReference type="Proteomes" id="UP000309997"/>
    </source>
</evidence>
<dbReference type="Proteomes" id="UP000309997">
    <property type="component" value="Unassembled WGS sequence"/>
</dbReference>
<proteinExistence type="predicted"/>
<reference evidence="1 2" key="1">
    <citation type="journal article" date="2024" name="Plant Biotechnol. J.">
        <title>Genome and CRISPR/Cas9 system of a widespread forest tree (Populus alba) in the world.</title>
        <authorList>
            <person name="Liu Y.J."/>
            <person name="Jiang P.F."/>
            <person name="Han X.M."/>
            <person name="Li X.Y."/>
            <person name="Wang H.M."/>
            <person name="Wang Y.J."/>
            <person name="Wang X.X."/>
            <person name="Zeng Q.Y."/>
        </authorList>
    </citation>
    <scope>NUCLEOTIDE SEQUENCE [LARGE SCALE GENOMIC DNA]</scope>
    <source>
        <strain evidence="2">cv. PAL-ZL1</strain>
    </source>
</reference>
<gene>
    <name evidence="1" type="ORF">D5086_006531</name>
</gene>
<accession>A0ACC4CKT7</accession>
<sequence>MYQEMRKKGLRADPVSLSFVIRCYIRVSSLNGGEQVHARILGDGHQSDSLLLTNLMDFRRTRDVLVIFDGMLSGELGCEPDDVTCLLLLQACASLGALEFGEKVHGHIVERGYDNATNLCNSLIAMYSQFGNLDKAFGVFKGMHNKNVVTWSAIISEHVVEHLIELKAQEAGDYILLFNLYSSVDNWKKVTELRKFMKEKGIQTTPASSSIELKGKVHEFVVDDVSHPQKDEIYEMLDEIINPFDLARQISL</sequence>
<evidence type="ECO:0000313" key="1">
    <source>
        <dbReference type="EMBL" id="KAL3598613.1"/>
    </source>
</evidence>
<keyword evidence="2" id="KW-1185">Reference proteome</keyword>
<dbReference type="EMBL" id="RCHU02000003">
    <property type="protein sequence ID" value="KAL3598613.1"/>
    <property type="molecule type" value="Genomic_DNA"/>
</dbReference>
<organism evidence="1 2">
    <name type="scientific">Populus alba</name>
    <name type="common">White poplar</name>
    <dbReference type="NCBI Taxonomy" id="43335"/>
    <lineage>
        <taxon>Eukaryota</taxon>
        <taxon>Viridiplantae</taxon>
        <taxon>Streptophyta</taxon>
        <taxon>Embryophyta</taxon>
        <taxon>Tracheophyta</taxon>
        <taxon>Spermatophyta</taxon>
        <taxon>Magnoliopsida</taxon>
        <taxon>eudicotyledons</taxon>
        <taxon>Gunneridae</taxon>
        <taxon>Pentapetalae</taxon>
        <taxon>rosids</taxon>
        <taxon>fabids</taxon>
        <taxon>Malpighiales</taxon>
        <taxon>Salicaceae</taxon>
        <taxon>Saliceae</taxon>
        <taxon>Populus</taxon>
    </lineage>
</organism>